<name>A0ACC0XGK5_9ROSI</name>
<comment type="caution">
    <text evidence="1">The sequence shown here is derived from an EMBL/GenBank/DDBJ whole genome shotgun (WGS) entry which is preliminary data.</text>
</comment>
<keyword evidence="2" id="KW-1185">Reference proteome</keyword>
<accession>A0ACC0XGK5</accession>
<reference evidence="2" key="1">
    <citation type="journal article" date="2023" name="G3 (Bethesda)">
        <title>Genome assembly and association tests identify interacting loci associated with vigor, precocity, and sex in interspecific pistachio rootstocks.</title>
        <authorList>
            <person name="Palmer W."/>
            <person name="Jacygrad E."/>
            <person name="Sagayaradj S."/>
            <person name="Cavanaugh K."/>
            <person name="Han R."/>
            <person name="Bertier L."/>
            <person name="Beede B."/>
            <person name="Kafkas S."/>
            <person name="Golino D."/>
            <person name="Preece J."/>
            <person name="Michelmore R."/>
        </authorList>
    </citation>
    <scope>NUCLEOTIDE SEQUENCE [LARGE SCALE GENOMIC DNA]</scope>
</reference>
<evidence type="ECO:0000313" key="2">
    <source>
        <dbReference type="Proteomes" id="UP001163603"/>
    </source>
</evidence>
<protein>
    <submittedName>
        <fullName evidence="1">Uncharacterized protein</fullName>
    </submittedName>
</protein>
<evidence type="ECO:0000313" key="1">
    <source>
        <dbReference type="EMBL" id="KAJ0016882.1"/>
    </source>
</evidence>
<gene>
    <name evidence="1" type="ORF">Pint_11054</name>
</gene>
<organism evidence="1 2">
    <name type="scientific">Pistacia integerrima</name>
    <dbReference type="NCBI Taxonomy" id="434235"/>
    <lineage>
        <taxon>Eukaryota</taxon>
        <taxon>Viridiplantae</taxon>
        <taxon>Streptophyta</taxon>
        <taxon>Embryophyta</taxon>
        <taxon>Tracheophyta</taxon>
        <taxon>Spermatophyta</taxon>
        <taxon>Magnoliopsida</taxon>
        <taxon>eudicotyledons</taxon>
        <taxon>Gunneridae</taxon>
        <taxon>Pentapetalae</taxon>
        <taxon>rosids</taxon>
        <taxon>malvids</taxon>
        <taxon>Sapindales</taxon>
        <taxon>Anacardiaceae</taxon>
        <taxon>Pistacia</taxon>
    </lineage>
</organism>
<dbReference type="EMBL" id="CM047747">
    <property type="protein sequence ID" value="KAJ0016882.1"/>
    <property type="molecule type" value="Genomic_DNA"/>
</dbReference>
<sequence>MLGHKIKEIKERLPKIAADKDNFNLTKKVDSNHVIGWERETHSFMHASDVIGRDTDKEKIMKLLLRPSDGHENVSIISIVGIGGIGKTTLAKLVYNDKMVGEYFRLKMWVCVSGEFV</sequence>
<dbReference type="Proteomes" id="UP001163603">
    <property type="component" value="Chromosome 12"/>
</dbReference>
<proteinExistence type="predicted"/>